<accession>A0ABN6NAS4</accession>
<keyword evidence="5" id="KW-1185">Reference proteome</keyword>
<keyword evidence="2" id="KW-0732">Signal</keyword>
<evidence type="ECO:0000313" key="4">
    <source>
        <dbReference type="EMBL" id="BDG09526.1"/>
    </source>
</evidence>
<evidence type="ECO:0000256" key="2">
    <source>
        <dbReference type="SAM" id="SignalP"/>
    </source>
</evidence>
<feature type="signal peptide" evidence="2">
    <location>
        <begin position="1"/>
        <end position="24"/>
    </location>
</feature>
<feature type="domain" description="Peptidase M16 C-terminal" evidence="3">
    <location>
        <begin position="198"/>
        <end position="328"/>
    </location>
</feature>
<dbReference type="Pfam" id="PF05193">
    <property type="entry name" value="Peptidase_M16_C"/>
    <property type="match status" value="1"/>
</dbReference>
<dbReference type="EMBL" id="AP025592">
    <property type="protein sequence ID" value="BDG09526.1"/>
    <property type="molecule type" value="Genomic_DNA"/>
</dbReference>
<name>A0ABN6NAS4_9BACT</name>
<dbReference type="InterPro" id="IPR011249">
    <property type="entry name" value="Metalloenz_LuxS/M16"/>
</dbReference>
<sequence length="886" mass="93781">MHTWRRALAAASIAISTWAGVAAAAAQPPLPPVPYGGHFAPFPTGLRALAYQFKGLGVSSFTASYVGGSADDPPGKEGLAALAVRLVERGAGGARTYQQRMFQQTPRFGASVERDSLELWAAALPSRVAGLLAVEADRLRDPLAGITEAQFAAAKAEQLGAAQRALEEPDAEWALEHALAGTPPGRPALGTPASLAAITFADVRAFCADHFRPERLVLAVTGPGAPPAFAAEVARAFGDLATGARRDPAGPPKPLRKPPDGSPELAVRRGLAEGPQLWLTWALPGFAGQDDVGVEVAAEVVRRWLPGAVGSTGRLKEILVRHEVAANVLAVRLDLARKEDAGPLVARLRARDPKLRARPAEVRRVRRASFWWMEDPRPGEIVQMLRVTGEADALGTWRRRRVDRLLEDLGPYLERWLTPARMGALLVEPLPGASIPERPAEVPIDGPPVGLLRLPPGGTYDARSVAPAPGLDTAHRFRLASGLEVVVYRRPGFPKVSAALAVRAGPSPRGLAELALAAAAPDANFIGAGSGCTAPSPRHLPQGVVFHSQGLSNELALVLDELACVSEKQATRASDLSTHRKQWADALESIPTATAAAVESVERLFPGSAEQVVLRKKTLAAITASDADAWLATEFRPDHATLVLGGDLPADSELVPLVRRRFEAWQAGDAPRGPLPAARSSRFPERRAILLVPAKDATRALTFVWTRMPPPVASSDVVAAGAVELDLQLRLEREAGSGVATPLVSPRGSAAGGALQLSYWSAPDAAGRALSAVLEGLADEAAAPVMPEHAEFLRWSIAGHQPFRFSTVQDVVDRLVEAALDGADPDVYERQAAAVASLDPERIERAARSLGTGREVIAVVGDEARVRPSLEKAGYQVEVLPSPGPR</sequence>
<organism evidence="4 5">
    <name type="scientific">Anaeromyxobacter paludicola</name>
    <dbReference type="NCBI Taxonomy" id="2918171"/>
    <lineage>
        <taxon>Bacteria</taxon>
        <taxon>Pseudomonadati</taxon>
        <taxon>Myxococcota</taxon>
        <taxon>Myxococcia</taxon>
        <taxon>Myxococcales</taxon>
        <taxon>Cystobacterineae</taxon>
        <taxon>Anaeromyxobacteraceae</taxon>
        <taxon>Anaeromyxobacter</taxon>
    </lineage>
</organism>
<dbReference type="SUPFAM" id="SSF63411">
    <property type="entry name" value="LuxS/MPP-like metallohydrolase"/>
    <property type="match status" value="3"/>
</dbReference>
<proteinExistence type="predicted"/>
<evidence type="ECO:0000313" key="5">
    <source>
        <dbReference type="Proteomes" id="UP001162734"/>
    </source>
</evidence>
<gene>
    <name evidence="4" type="ORF">AMPC_26390</name>
</gene>
<protein>
    <recommendedName>
        <fullName evidence="3">Peptidase M16 C-terminal domain-containing protein</fullName>
    </recommendedName>
</protein>
<dbReference type="InterPro" id="IPR007863">
    <property type="entry name" value="Peptidase_M16_C"/>
</dbReference>
<feature type="chain" id="PRO_5045358581" description="Peptidase M16 C-terminal domain-containing protein" evidence="2">
    <location>
        <begin position="25"/>
        <end position="886"/>
    </location>
</feature>
<dbReference type="Gene3D" id="3.30.830.10">
    <property type="entry name" value="Metalloenzyme, LuxS/M16 peptidase-like"/>
    <property type="match status" value="3"/>
</dbReference>
<feature type="region of interest" description="Disordered" evidence="1">
    <location>
        <begin position="242"/>
        <end position="266"/>
    </location>
</feature>
<dbReference type="RefSeq" id="WP_248341805.1">
    <property type="nucleotide sequence ID" value="NZ_AP025592.1"/>
</dbReference>
<dbReference type="Proteomes" id="UP001162734">
    <property type="component" value="Chromosome"/>
</dbReference>
<evidence type="ECO:0000259" key="3">
    <source>
        <dbReference type="Pfam" id="PF05193"/>
    </source>
</evidence>
<reference evidence="5" key="1">
    <citation type="journal article" date="2022" name="Int. J. Syst. Evol. Microbiol.">
        <title>Anaeromyxobacter oryzae sp. nov., Anaeromyxobacter diazotrophicus sp. nov. and Anaeromyxobacter paludicola sp. nov., isolated from paddy soils.</title>
        <authorList>
            <person name="Itoh H."/>
            <person name="Xu Z."/>
            <person name="Mise K."/>
            <person name="Masuda Y."/>
            <person name="Ushijima N."/>
            <person name="Hayakawa C."/>
            <person name="Shiratori Y."/>
            <person name="Senoo K."/>
        </authorList>
    </citation>
    <scope>NUCLEOTIDE SEQUENCE [LARGE SCALE GENOMIC DNA]</scope>
    <source>
        <strain evidence="5">Red630</strain>
    </source>
</reference>
<evidence type="ECO:0000256" key="1">
    <source>
        <dbReference type="SAM" id="MobiDB-lite"/>
    </source>
</evidence>